<name>A0A9W7T783_TRIRA</name>
<evidence type="ECO:0000313" key="2">
    <source>
        <dbReference type="Proteomes" id="UP001059041"/>
    </source>
</evidence>
<accession>A0A9W7T783</accession>
<proteinExistence type="predicted"/>
<organism evidence="1 2">
    <name type="scientific">Triplophysa rosa</name>
    <name type="common">Cave loach</name>
    <dbReference type="NCBI Taxonomy" id="992332"/>
    <lineage>
        <taxon>Eukaryota</taxon>
        <taxon>Metazoa</taxon>
        <taxon>Chordata</taxon>
        <taxon>Craniata</taxon>
        <taxon>Vertebrata</taxon>
        <taxon>Euteleostomi</taxon>
        <taxon>Actinopterygii</taxon>
        <taxon>Neopterygii</taxon>
        <taxon>Teleostei</taxon>
        <taxon>Ostariophysi</taxon>
        <taxon>Cypriniformes</taxon>
        <taxon>Nemacheilidae</taxon>
        <taxon>Triplophysa</taxon>
    </lineage>
</organism>
<dbReference type="AlphaFoldDB" id="A0A9W7T783"/>
<comment type="caution">
    <text evidence="1">The sequence shown here is derived from an EMBL/GenBank/DDBJ whole genome shotgun (WGS) entry which is preliminary data.</text>
</comment>
<dbReference type="Proteomes" id="UP001059041">
    <property type="component" value="Linkage Group LG25"/>
</dbReference>
<reference evidence="1" key="1">
    <citation type="submission" date="2021-02" db="EMBL/GenBank/DDBJ databases">
        <title>Comparative genomics reveals that relaxation of natural selection precedes convergent phenotypic evolution of cavefish.</title>
        <authorList>
            <person name="Peng Z."/>
        </authorList>
    </citation>
    <scope>NUCLEOTIDE SEQUENCE</scope>
    <source>
        <tissue evidence="1">Muscle</tissue>
    </source>
</reference>
<gene>
    <name evidence="1" type="ORF">IRJ41_006034</name>
</gene>
<protein>
    <submittedName>
        <fullName evidence="1">Uncharacterized protein</fullName>
    </submittedName>
</protein>
<evidence type="ECO:0000313" key="1">
    <source>
        <dbReference type="EMBL" id="KAI7790974.1"/>
    </source>
</evidence>
<keyword evidence="2" id="KW-1185">Reference proteome</keyword>
<dbReference type="EMBL" id="JAFHDT010000025">
    <property type="protein sequence ID" value="KAI7790974.1"/>
    <property type="molecule type" value="Genomic_DNA"/>
</dbReference>
<sequence>MHKSLENEESPEEQIEDPSARCKICPCKTLSKFSSMIWITIAGVSEAYISAM</sequence>